<accession>A0ABX1SHT2</accession>
<gene>
    <name evidence="3" type="ORF">HF526_24695</name>
</gene>
<name>A0ABX1SHT2_9PSEU</name>
<evidence type="ECO:0000313" key="4">
    <source>
        <dbReference type="Proteomes" id="UP000820669"/>
    </source>
</evidence>
<dbReference type="Gene3D" id="1.50.10.20">
    <property type="match status" value="1"/>
</dbReference>
<dbReference type="EMBL" id="JAAXLA010000057">
    <property type="protein sequence ID" value="NMI00485.1"/>
    <property type="molecule type" value="Genomic_DNA"/>
</dbReference>
<dbReference type="Pfam" id="PF13249">
    <property type="entry name" value="SQHop_cyclase_N"/>
    <property type="match status" value="1"/>
</dbReference>
<feature type="region of interest" description="Disordered" evidence="1">
    <location>
        <begin position="110"/>
        <end position="142"/>
    </location>
</feature>
<feature type="domain" description="Squalene cyclase N-terminal" evidence="2">
    <location>
        <begin position="23"/>
        <end position="112"/>
    </location>
</feature>
<evidence type="ECO:0000313" key="3">
    <source>
        <dbReference type="EMBL" id="NMI00485.1"/>
    </source>
</evidence>
<feature type="compositionally biased region" description="Basic residues" evidence="1">
    <location>
        <begin position="113"/>
        <end position="136"/>
    </location>
</feature>
<proteinExistence type="predicted"/>
<dbReference type="SUPFAM" id="SSF48239">
    <property type="entry name" value="Terpenoid cyclases/Protein prenyltransferases"/>
    <property type="match status" value="1"/>
</dbReference>
<evidence type="ECO:0000259" key="2">
    <source>
        <dbReference type="Pfam" id="PF13249"/>
    </source>
</evidence>
<comment type="caution">
    <text evidence="3">The sequence shown here is derived from an EMBL/GenBank/DDBJ whole genome shotgun (WGS) entry which is preliminary data.</text>
</comment>
<reference evidence="3 4" key="1">
    <citation type="submission" date="2020-04" db="EMBL/GenBank/DDBJ databases">
        <authorList>
            <person name="Klaysubun C."/>
            <person name="Duangmal K."/>
            <person name="Lipun K."/>
        </authorList>
    </citation>
    <scope>NUCLEOTIDE SEQUENCE [LARGE SCALE GENOMIC DNA]</scope>
    <source>
        <strain evidence="3 4">K10HN5</strain>
    </source>
</reference>
<protein>
    <recommendedName>
        <fullName evidence="2">Squalene cyclase N-terminal domain-containing protein</fullName>
    </recommendedName>
</protein>
<dbReference type="InterPro" id="IPR008930">
    <property type="entry name" value="Terpenoid_cyclase/PrenylTrfase"/>
</dbReference>
<keyword evidence="4" id="KW-1185">Reference proteome</keyword>
<evidence type="ECO:0000256" key="1">
    <source>
        <dbReference type="SAM" id="MobiDB-lite"/>
    </source>
</evidence>
<dbReference type="InterPro" id="IPR032697">
    <property type="entry name" value="SQ_cyclase_N"/>
</dbReference>
<sequence length="176" mass="19066">MPRTAPAAATGAGVPGPPAAALDAAVRHLCGLQHPSGWWRGELATNVTMEAEDLLLREFLGVRTAALTEETARWIRSQQRCDGTWARFHGGPGDLSTTVEAWVARGRAGVSDRRRRRDRPAVARGHHPCRPHRRRLGSAAPGGRGVDCLADLGPVTTRETRLTDEDVTFALPREVT</sequence>
<dbReference type="Proteomes" id="UP000820669">
    <property type="component" value="Unassembled WGS sequence"/>
</dbReference>
<organism evidence="3 4">
    <name type="scientific">Pseudonocardia acidicola</name>
    <dbReference type="NCBI Taxonomy" id="2724939"/>
    <lineage>
        <taxon>Bacteria</taxon>
        <taxon>Bacillati</taxon>
        <taxon>Actinomycetota</taxon>
        <taxon>Actinomycetes</taxon>
        <taxon>Pseudonocardiales</taxon>
        <taxon>Pseudonocardiaceae</taxon>
        <taxon>Pseudonocardia</taxon>
    </lineage>
</organism>